<evidence type="ECO:0000256" key="4">
    <source>
        <dbReference type="ARBA" id="ARBA00022840"/>
    </source>
</evidence>
<dbReference type="InterPro" id="IPR027417">
    <property type="entry name" value="P-loop_NTPase"/>
</dbReference>
<keyword evidence="2" id="KW-0813">Transport</keyword>
<comment type="caution">
    <text evidence="5">The sequence shown here is derived from an EMBL/GenBank/DDBJ whole genome shotgun (WGS) entry which is preliminary data.</text>
</comment>
<keyword evidence="4" id="KW-0067">ATP-binding</keyword>
<gene>
    <name evidence="5" type="ORF">HMPREF9607_02606</name>
</gene>
<evidence type="ECO:0000256" key="3">
    <source>
        <dbReference type="ARBA" id="ARBA00022741"/>
    </source>
</evidence>
<evidence type="ECO:0000256" key="2">
    <source>
        <dbReference type="ARBA" id="ARBA00022448"/>
    </source>
</evidence>
<dbReference type="SUPFAM" id="SSF52540">
    <property type="entry name" value="P-loop containing nucleoside triphosphate hydrolases"/>
    <property type="match status" value="1"/>
</dbReference>
<evidence type="ECO:0000313" key="6">
    <source>
        <dbReference type="Proteomes" id="UP000003179"/>
    </source>
</evidence>
<dbReference type="Proteomes" id="UP000003179">
    <property type="component" value="Unassembled WGS sequence"/>
</dbReference>
<reference evidence="5" key="1">
    <citation type="submission" date="2010-08" db="EMBL/GenBank/DDBJ databases">
        <authorList>
            <person name="Weinstock G."/>
            <person name="Sodergren E."/>
            <person name="Clifton S."/>
            <person name="Fulton L."/>
            <person name="Fulton B."/>
            <person name="Courtney L."/>
            <person name="Fronick C."/>
            <person name="Harrison M."/>
            <person name="Strong C."/>
            <person name="Farmer C."/>
            <person name="Delahaunty K."/>
            <person name="Markovic C."/>
            <person name="Hall O."/>
            <person name="Minx P."/>
            <person name="Tomlinson C."/>
            <person name="Mitreva M."/>
            <person name="Hou S."/>
            <person name="Chen J."/>
            <person name="Wollam A."/>
            <person name="Pepin K.H."/>
            <person name="Johnson M."/>
            <person name="Bhonagiri V."/>
            <person name="Zhang X."/>
            <person name="Suruliraj S."/>
            <person name="Warren W."/>
            <person name="Chinwalla A."/>
            <person name="Mardis E.R."/>
            <person name="Wilson R.K."/>
        </authorList>
    </citation>
    <scope>NUCLEOTIDE SEQUENCE [LARGE SCALE GENOMIC DNA]</scope>
    <source>
        <strain evidence="5">HL044PA1</strain>
    </source>
</reference>
<name>A0ABP2K8Z9_9ACTN</name>
<organism evidence="5 6">
    <name type="scientific">Cutibacterium modestum HL044PA1</name>
    <dbReference type="NCBI Taxonomy" id="765109"/>
    <lineage>
        <taxon>Bacteria</taxon>
        <taxon>Bacillati</taxon>
        <taxon>Actinomycetota</taxon>
        <taxon>Actinomycetes</taxon>
        <taxon>Propionibacteriales</taxon>
        <taxon>Propionibacteriaceae</taxon>
        <taxon>Cutibacterium</taxon>
        <taxon>Cutibacterium modestum</taxon>
    </lineage>
</organism>
<keyword evidence="3" id="KW-0547">Nucleotide-binding</keyword>
<proteinExistence type="inferred from homology"/>
<evidence type="ECO:0008006" key="7">
    <source>
        <dbReference type="Google" id="ProtNLM"/>
    </source>
</evidence>
<dbReference type="Gene3D" id="3.40.50.300">
    <property type="entry name" value="P-loop containing nucleotide triphosphate hydrolases"/>
    <property type="match status" value="1"/>
</dbReference>
<comment type="similarity">
    <text evidence="1">Belongs to the ABC transporter superfamily.</text>
</comment>
<dbReference type="InterPro" id="IPR050319">
    <property type="entry name" value="ABC_transp_ATP-bind"/>
</dbReference>
<dbReference type="PANTHER" id="PTHR43776:SF7">
    <property type="entry name" value="D,D-DIPEPTIDE TRANSPORT ATP-BINDING PROTEIN DDPF-RELATED"/>
    <property type="match status" value="1"/>
</dbReference>
<keyword evidence="6" id="KW-1185">Reference proteome</keyword>
<accession>A0ABP2K8Z9</accession>
<evidence type="ECO:0000256" key="1">
    <source>
        <dbReference type="ARBA" id="ARBA00005417"/>
    </source>
</evidence>
<evidence type="ECO:0000313" key="5">
    <source>
        <dbReference type="EMBL" id="EFS91314.1"/>
    </source>
</evidence>
<sequence>MKRKDRLARTRNDVGLDPETAGCFPHEFSGGQHQRIAIARALITRELYVSVGDDSTH</sequence>
<dbReference type="EMBL" id="ADZU01000041">
    <property type="protein sequence ID" value="EFS91314.1"/>
    <property type="molecule type" value="Genomic_DNA"/>
</dbReference>
<protein>
    <recommendedName>
        <fullName evidence="7">ABC transporter domain-containing protein</fullName>
    </recommendedName>
</protein>
<dbReference type="PANTHER" id="PTHR43776">
    <property type="entry name" value="TRANSPORT ATP-BINDING PROTEIN"/>
    <property type="match status" value="1"/>
</dbReference>